<keyword evidence="1" id="KW-0732">Signal</keyword>
<comment type="caution">
    <text evidence="2">The sequence shown here is derived from an EMBL/GenBank/DDBJ whole genome shotgun (WGS) entry which is preliminary data.</text>
</comment>
<evidence type="ECO:0000313" key="2">
    <source>
        <dbReference type="EMBL" id="KAK2945476.1"/>
    </source>
</evidence>
<dbReference type="Proteomes" id="UP001281761">
    <property type="component" value="Unassembled WGS sequence"/>
</dbReference>
<proteinExistence type="predicted"/>
<organism evidence="2 3">
    <name type="scientific">Blattamonas nauphoetae</name>
    <dbReference type="NCBI Taxonomy" id="2049346"/>
    <lineage>
        <taxon>Eukaryota</taxon>
        <taxon>Metamonada</taxon>
        <taxon>Preaxostyla</taxon>
        <taxon>Oxymonadida</taxon>
        <taxon>Blattamonas</taxon>
    </lineage>
</organism>
<reference evidence="2 3" key="1">
    <citation type="journal article" date="2022" name="bioRxiv">
        <title>Genomics of Preaxostyla Flagellates Illuminates Evolutionary Transitions and the Path Towards Mitochondrial Loss.</title>
        <authorList>
            <person name="Novak L.V.F."/>
            <person name="Treitli S.C."/>
            <person name="Pyrih J."/>
            <person name="Halakuc P."/>
            <person name="Pipaliya S.V."/>
            <person name="Vacek V."/>
            <person name="Brzon O."/>
            <person name="Soukal P."/>
            <person name="Eme L."/>
            <person name="Dacks J.B."/>
            <person name="Karnkowska A."/>
            <person name="Elias M."/>
            <person name="Hampl V."/>
        </authorList>
    </citation>
    <scope>NUCLEOTIDE SEQUENCE [LARGE SCALE GENOMIC DNA]</scope>
    <source>
        <strain evidence="2">NAU3</strain>
        <tissue evidence="2">Gut</tissue>
    </source>
</reference>
<evidence type="ECO:0000313" key="3">
    <source>
        <dbReference type="Proteomes" id="UP001281761"/>
    </source>
</evidence>
<evidence type="ECO:0000256" key="1">
    <source>
        <dbReference type="SAM" id="SignalP"/>
    </source>
</evidence>
<protein>
    <submittedName>
        <fullName evidence="2">Uncharacterized protein</fullName>
    </submittedName>
</protein>
<dbReference type="EMBL" id="JARBJD010000259">
    <property type="protein sequence ID" value="KAK2945476.1"/>
    <property type="molecule type" value="Genomic_DNA"/>
</dbReference>
<feature type="chain" id="PRO_5047048025" evidence="1">
    <location>
        <begin position="20"/>
        <end position="142"/>
    </location>
</feature>
<gene>
    <name evidence="2" type="ORF">BLNAU_19605</name>
</gene>
<feature type="signal peptide" evidence="1">
    <location>
        <begin position="1"/>
        <end position="19"/>
    </location>
</feature>
<keyword evidence="3" id="KW-1185">Reference proteome</keyword>
<sequence>MILTFIIPLLFARYQYSPAKFDNIQLDQLVGQRYTPYPNILASDFVMNTCTNAPADTHSFKHYSKSIAEDTLLQEGDVIGRYTTNIFGLRVWKWIGYYQGENSKQQKILVEYASYDNNRVQNYTICPSKCDIKPTELYRMVV</sequence>
<accession>A0ABQ9X4A4</accession>
<name>A0ABQ9X4A4_9EUKA</name>